<dbReference type="PANTHER" id="PTHR38733:SF1">
    <property type="entry name" value="TYPE IV METHYL-DIRECTED RESTRICTION ENZYME ECOKMCRBC"/>
    <property type="match status" value="1"/>
</dbReference>
<keyword evidence="2" id="KW-1185">Reference proteome</keyword>
<dbReference type="eggNOG" id="COG4268">
    <property type="taxonomic scope" value="Bacteria"/>
</dbReference>
<evidence type="ECO:0000313" key="1">
    <source>
        <dbReference type="EMBL" id="ACU84412.1"/>
    </source>
</evidence>
<dbReference type="AlphaFoldDB" id="C7MHK3"/>
<organism evidence="1 2">
    <name type="scientific">Brachybacterium faecium (strain ATCC 43885 / DSM 4810 / JCM 11609 / LMG 19847 / NBRC 14762 / NCIMB 9860 / 6-10)</name>
    <dbReference type="NCBI Taxonomy" id="446465"/>
    <lineage>
        <taxon>Bacteria</taxon>
        <taxon>Bacillati</taxon>
        <taxon>Actinomycetota</taxon>
        <taxon>Actinomycetes</taxon>
        <taxon>Micrococcales</taxon>
        <taxon>Dermabacteraceae</taxon>
        <taxon>Brachybacterium</taxon>
    </lineage>
</organism>
<reference evidence="1 2" key="1">
    <citation type="journal article" date="2009" name="Stand. Genomic Sci.">
        <title>Complete genome sequence of Brachybacterium faecium type strain (Schefferle 6-10).</title>
        <authorList>
            <person name="Lapidus A."/>
            <person name="Pukall R."/>
            <person name="Labuttii K."/>
            <person name="Copeland A."/>
            <person name="Del Rio T.G."/>
            <person name="Nolan M."/>
            <person name="Chen F."/>
            <person name="Lucas S."/>
            <person name="Tice H."/>
            <person name="Cheng J.F."/>
            <person name="Bruce D."/>
            <person name="Goodwin L."/>
            <person name="Pitluck S."/>
            <person name="Rohde M."/>
            <person name="Goker M."/>
            <person name="Pati A."/>
            <person name="Ivanova N."/>
            <person name="Mavrommatis K."/>
            <person name="Chen A."/>
            <person name="Palaniappan K."/>
            <person name="D'haeseleer P."/>
            <person name="Chain P."/>
            <person name="Bristow J."/>
            <person name="Eisen J.A."/>
            <person name="Markowitz V."/>
            <person name="Hugenholtz P."/>
            <person name="Kyrpides N.C."/>
            <person name="Klenk H.P."/>
        </authorList>
    </citation>
    <scope>NUCLEOTIDE SEQUENCE [LARGE SCALE GENOMIC DNA]</scope>
    <source>
        <strain evidence="2">ATCC 43885 / DSM 4810 / JCM 11609 / LMG 19847 / NBRC 14762 / NCIMB 9860 / 6-10</strain>
    </source>
</reference>
<dbReference type="InterPro" id="IPR011604">
    <property type="entry name" value="PDDEXK-like_dom_sf"/>
</dbReference>
<dbReference type="REBASE" id="21826">
    <property type="entry name" value="BfaDMcrBCP"/>
</dbReference>
<dbReference type="Gene3D" id="3.90.320.10">
    <property type="match status" value="1"/>
</dbReference>
<dbReference type="HOGENOM" id="CLU_052173_0_0_11"/>
<dbReference type="KEGG" id="bfa:Bfae_05460"/>
<proteinExistence type="predicted"/>
<dbReference type="PANTHER" id="PTHR38733">
    <property type="entry name" value="PROTEIN MCRC"/>
    <property type="match status" value="1"/>
</dbReference>
<sequence>MRRLELIEGEPAQTIELSDGEAEALAAADLAVVNRAPGEVQWSIAPGRKVGVVQAGAVQISVRPKIPVERLVFLMGYASAPTFWRDHSVRLDTDADLPQALARTFMRLATKAIEQGLLQGYQRVDDSLPVLRGRIRVTDQISRRFGADLPLEVSYDDFTVDIAENRLLLAAATRLLRLPGLDVRTRQGLQRLRLQLSGVSEVRRGDELPRWQPTRLNARYQPSLRLAERILAGESFEQRRGRLRVDGFVFDMWKIYEDFVGVALKEALASRGSATLQHRMHLDHAQRVDLRPDFLWTSHNGDQVVVDAKYKAEKPAGYPQADLYQLLAYCTVLGLREGHLVYAKGNESELTHDVRGTEIVIHCHTVDLDQAPSTLLGQVRSLAHRIAALPSDD</sequence>
<dbReference type="PATRIC" id="fig|446465.5.peg.533"/>
<dbReference type="Pfam" id="PF10117">
    <property type="entry name" value="McrBC"/>
    <property type="match status" value="1"/>
</dbReference>
<dbReference type="OrthoDB" id="5148566at2"/>
<evidence type="ECO:0000313" key="2">
    <source>
        <dbReference type="Proteomes" id="UP000001919"/>
    </source>
</evidence>
<gene>
    <name evidence="1" type="ordered locus">Bfae_05460</name>
</gene>
<dbReference type="Proteomes" id="UP000001919">
    <property type="component" value="Chromosome"/>
</dbReference>
<dbReference type="InterPro" id="IPR019292">
    <property type="entry name" value="McrC"/>
</dbReference>
<dbReference type="EMBL" id="CP001643">
    <property type="protein sequence ID" value="ACU84412.1"/>
    <property type="molecule type" value="Genomic_DNA"/>
</dbReference>
<name>C7MHK3_BRAFD</name>
<protein>
    <submittedName>
        <fullName evidence="1">McrBC 5-methylcytosine restriction system component</fullName>
    </submittedName>
</protein>
<accession>C7MHK3</accession>